<proteinExistence type="predicted"/>
<evidence type="ECO:0000313" key="2">
    <source>
        <dbReference type="Proteomes" id="UP000605805"/>
    </source>
</evidence>
<organism evidence="1 2">
    <name type="scientific">Ignisphaera aggregans</name>
    <dbReference type="NCBI Taxonomy" id="334771"/>
    <lineage>
        <taxon>Archaea</taxon>
        <taxon>Thermoproteota</taxon>
        <taxon>Thermoprotei</taxon>
        <taxon>Desulfurococcales</taxon>
        <taxon>Desulfurococcaceae</taxon>
        <taxon>Ignisphaera</taxon>
    </lineage>
</organism>
<comment type="caution">
    <text evidence="1">The sequence shown here is derived from an EMBL/GenBank/DDBJ whole genome shotgun (WGS) entry which is preliminary data.</text>
</comment>
<protein>
    <submittedName>
        <fullName evidence="1">Uncharacterized protein</fullName>
    </submittedName>
</protein>
<dbReference type="Proteomes" id="UP000605805">
    <property type="component" value="Unassembled WGS sequence"/>
</dbReference>
<accession>A0A833DUU0</accession>
<reference evidence="1" key="1">
    <citation type="journal article" date="2020" name="ISME J.">
        <title>Gammaproteobacteria mediating utilization of methyl-, sulfur- and petroleum organic compounds in deep ocean hydrothermal plumes.</title>
        <authorList>
            <person name="Zhou Z."/>
            <person name="Liu Y."/>
            <person name="Pan J."/>
            <person name="Cron B.R."/>
            <person name="Toner B.M."/>
            <person name="Anantharaman K."/>
            <person name="Breier J.A."/>
            <person name="Dick G.J."/>
            <person name="Li M."/>
        </authorList>
    </citation>
    <scope>NUCLEOTIDE SEQUENCE</scope>
    <source>
        <strain evidence="1">SZUA-1435</strain>
    </source>
</reference>
<dbReference type="EMBL" id="DQTV01000037">
    <property type="protein sequence ID" value="HIP56785.1"/>
    <property type="molecule type" value="Genomic_DNA"/>
</dbReference>
<evidence type="ECO:0000313" key="1">
    <source>
        <dbReference type="EMBL" id="HIP56785.1"/>
    </source>
</evidence>
<gene>
    <name evidence="1" type="ORF">EYH02_01760</name>
</gene>
<dbReference type="AlphaFoldDB" id="A0A833DUU0"/>
<sequence>MNPIFFVERIMYKISMGETDLPEEVIKECSTLLGQPTKKLDVLKNRYKQVFSRYIVKRCSKVDNMELCLYTLNQRVPFKLMPVTMYATGTILLFKDGEPIDVVAYPMPKALSYMKTPGVSAEEYGSTIPREVSVRLDGWQLNAYYNPILKRWIFATRYVLHNMYFERGKLVEEPFETIANPYVYVADRLAEELGIYNVLDRYRGWTFTFVLLGPEPAITHPPYPLGSDYKQYKLIPLLARDNEGKLYTWSETSSLLGISGPPLIECRKLEELYEDAKKRLDIRSYIAFIDCGNPEHPLLIELESEVYPDAMNVKYLYSAKSAAILICEGYGDELANIVSEDLRPRVAQLKELVIALERSLLNIASDPSMKDKVTKLVNVVNSITKRNVINLDEVVKNLEKGNIKRIIKKIVGSILEDHSLVSEESISLIKRVVEEIAR</sequence>
<name>A0A833DUU0_9CREN</name>